<organism evidence="1">
    <name type="scientific">Anguilla anguilla</name>
    <name type="common">European freshwater eel</name>
    <name type="synonym">Muraena anguilla</name>
    <dbReference type="NCBI Taxonomy" id="7936"/>
    <lineage>
        <taxon>Eukaryota</taxon>
        <taxon>Metazoa</taxon>
        <taxon>Chordata</taxon>
        <taxon>Craniata</taxon>
        <taxon>Vertebrata</taxon>
        <taxon>Euteleostomi</taxon>
        <taxon>Actinopterygii</taxon>
        <taxon>Neopterygii</taxon>
        <taxon>Teleostei</taxon>
        <taxon>Anguilliformes</taxon>
        <taxon>Anguillidae</taxon>
        <taxon>Anguilla</taxon>
    </lineage>
</organism>
<name>A0A0E9X0S1_ANGAN</name>
<reference evidence="1" key="2">
    <citation type="journal article" date="2015" name="Fish Shellfish Immunol.">
        <title>Early steps in the European eel (Anguilla anguilla)-Vibrio vulnificus interaction in the gills: Role of the RtxA13 toxin.</title>
        <authorList>
            <person name="Callol A."/>
            <person name="Pajuelo D."/>
            <person name="Ebbesson L."/>
            <person name="Teles M."/>
            <person name="MacKenzie S."/>
            <person name="Amaro C."/>
        </authorList>
    </citation>
    <scope>NUCLEOTIDE SEQUENCE</scope>
</reference>
<dbReference type="EMBL" id="GBXM01013092">
    <property type="protein sequence ID" value="JAH95485.1"/>
    <property type="molecule type" value="Transcribed_RNA"/>
</dbReference>
<accession>A0A0E9X0S1</accession>
<sequence length="110" mass="12520">MAKESTRLVLRAFFGCGVKETTNMCSPPGHKFDTTAFVGGARTSCQSLRHLNQSERNIMIRQPHIVVPPVLVFMKLFFHHCRKQNSMSSRLGQQVKSFECQRFKTICTSV</sequence>
<proteinExistence type="predicted"/>
<dbReference type="AlphaFoldDB" id="A0A0E9X0S1"/>
<reference evidence="1" key="1">
    <citation type="submission" date="2014-11" db="EMBL/GenBank/DDBJ databases">
        <authorList>
            <person name="Amaro Gonzalez C."/>
        </authorList>
    </citation>
    <scope>NUCLEOTIDE SEQUENCE</scope>
</reference>
<protein>
    <submittedName>
        <fullName evidence="1">Uncharacterized protein</fullName>
    </submittedName>
</protein>
<evidence type="ECO:0000313" key="1">
    <source>
        <dbReference type="EMBL" id="JAH95485.1"/>
    </source>
</evidence>